<dbReference type="PANTHER" id="PTHR21248:SF12">
    <property type="entry name" value="CARDIOLIPIN SYNTHASE C"/>
    <property type="match status" value="1"/>
</dbReference>
<dbReference type="GO" id="GO:0032049">
    <property type="term" value="P:cardiolipin biosynthetic process"/>
    <property type="evidence" value="ECO:0007669"/>
    <property type="project" value="UniProtKB-ARBA"/>
</dbReference>
<dbReference type="CDD" id="cd09111">
    <property type="entry name" value="PLDc_ymdC_like_1"/>
    <property type="match status" value="1"/>
</dbReference>
<dbReference type="PANTHER" id="PTHR21248">
    <property type="entry name" value="CARDIOLIPIN SYNTHASE"/>
    <property type="match status" value="1"/>
</dbReference>
<sequence>MNSLGSLAMPHKTPEAGNATTGYPQKLLKWSLTPLIVLLSACTSLPPRPDLPPETALPTGDGVLDRLAAPAEARNPGKSAFRLVVDGREAFALRAHSARAAARSLDIQTYIWHEDSTGLHLAALVLEAADRGVRVRMLLDDMDARAKSAGIAALSAHPNIQVRLFNPLATRAGKVRLVAEGLRDFSRLNHRMHNKTWIADNRIALVGGRNIGDEYYGASDEKNFSDLDFAMIGPVVREISASFDRYWNSSTVYPISAVDAGSVSTEALARVRADLAPHARAAAATLHAGDAVHLLTQGEWPVEWTERYRFVADDPAKPTMAEGDENRSQVAAALRPLLAGAATEVTIISPYFVPGGATPMLAGKAKAGTSVRILTNSLVANDVAAVHGGYSRHRPALLEGGVQLWELKPHPGDRPSSSLMGSSGASLHTKALSVDRKALFVGSYNLDPRSTWLNCEQGVLVESAALANQFERIFAAHTTGARSWKVTTKDSVLTWTDGTETFDSDPQASAWRRFQAWLVRALGLDPQL</sequence>
<dbReference type="Pfam" id="PF13091">
    <property type="entry name" value="PLDc_2"/>
    <property type="match status" value="2"/>
</dbReference>
<keyword evidence="2" id="KW-0808">Transferase</keyword>
<dbReference type="KEGG" id="upl:DSM104440_01604"/>
<dbReference type="PROSITE" id="PS50035">
    <property type="entry name" value="PLD"/>
    <property type="match status" value="2"/>
</dbReference>
<dbReference type="FunCoup" id="A0A6M4H8U0">
    <property type="interactions" value="15"/>
</dbReference>
<evidence type="ECO:0000259" key="1">
    <source>
        <dbReference type="PROSITE" id="PS50035"/>
    </source>
</evidence>
<dbReference type="CDD" id="cd09113">
    <property type="entry name" value="PLDc_ymdC_like_2"/>
    <property type="match status" value="1"/>
</dbReference>
<feature type="domain" description="PLD phosphodiesterase" evidence="1">
    <location>
        <begin position="188"/>
        <end position="215"/>
    </location>
</feature>
<proteinExistence type="predicted"/>
<dbReference type="SUPFAM" id="SSF56024">
    <property type="entry name" value="Phospholipase D/nuclease"/>
    <property type="match status" value="2"/>
</dbReference>
<evidence type="ECO:0000313" key="3">
    <source>
        <dbReference type="Proteomes" id="UP000503096"/>
    </source>
</evidence>
<dbReference type="EC" id="2.7.8.-" evidence="2"/>
<organism evidence="2 3">
    <name type="scientific">Usitatibacter palustris</name>
    <dbReference type="NCBI Taxonomy" id="2732487"/>
    <lineage>
        <taxon>Bacteria</taxon>
        <taxon>Pseudomonadati</taxon>
        <taxon>Pseudomonadota</taxon>
        <taxon>Betaproteobacteria</taxon>
        <taxon>Nitrosomonadales</taxon>
        <taxon>Usitatibacteraceae</taxon>
        <taxon>Usitatibacter</taxon>
    </lineage>
</organism>
<evidence type="ECO:0000313" key="2">
    <source>
        <dbReference type="EMBL" id="QJR14794.1"/>
    </source>
</evidence>
<dbReference type="Proteomes" id="UP000503096">
    <property type="component" value="Chromosome"/>
</dbReference>
<feature type="domain" description="PLD phosphodiesterase" evidence="1">
    <location>
        <begin position="423"/>
        <end position="450"/>
    </location>
</feature>
<dbReference type="AlphaFoldDB" id="A0A6M4H8U0"/>
<dbReference type="SMART" id="SM00155">
    <property type="entry name" value="PLDc"/>
    <property type="match status" value="2"/>
</dbReference>
<dbReference type="InParanoid" id="A0A6M4H8U0"/>
<reference evidence="2 3" key="1">
    <citation type="submission" date="2020-04" db="EMBL/GenBank/DDBJ databases">
        <title>Usitatibacter rugosus gen. nov., sp. nov. and Usitatibacter palustris sp. nov., novel members of Usitatibacteraceae fam. nov. within the order Nitrosomonadales isolated from soil.</title>
        <authorList>
            <person name="Huber K.J."/>
            <person name="Neumann-Schaal M."/>
            <person name="Geppert A."/>
            <person name="Luckner M."/>
            <person name="Wanner G."/>
            <person name="Overmann J."/>
        </authorList>
    </citation>
    <scope>NUCLEOTIDE SEQUENCE [LARGE SCALE GENOMIC DNA]</scope>
    <source>
        <strain evidence="2 3">Swamp67</strain>
    </source>
</reference>
<dbReference type="GO" id="GO:0030572">
    <property type="term" value="F:phosphatidyltransferase activity"/>
    <property type="evidence" value="ECO:0007669"/>
    <property type="project" value="UniProtKB-ARBA"/>
</dbReference>
<dbReference type="InterPro" id="IPR025202">
    <property type="entry name" value="PLD-like_dom"/>
</dbReference>
<dbReference type="Gene3D" id="3.30.870.10">
    <property type="entry name" value="Endonuclease Chain A"/>
    <property type="match status" value="2"/>
</dbReference>
<protein>
    <submittedName>
        <fullName evidence="2">Cardiolipin synthase C</fullName>
        <ecNumber evidence="2">2.7.8.-</ecNumber>
    </submittedName>
</protein>
<dbReference type="InterPro" id="IPR001736">
    <property type="entry name" value="PLipase_D/transphosphatidylase"/>
</dbReference>
<dbReference type="EMBL" id="CP053073">
    <property type="protein sequence ID" value="QJR14794.1"/>
    <property type="molecule type" value="Genomic_DNA"/>
</dbReference>
<name>A0A6M4H8U0_9PROT</name>
<accession>A0A6M4H8U0</accession>
<keyword evidence="3" id="KW-1185">Reference proteome</keyword>
<gene>
    <name evidence="2" type="primary">clsC</name>
    <name evidence="2" type="ORF">DSM104440_01604</name>
</gene>